<evidence type="ECO:0000256" key="6">
    <source>
        <dbReference type="ARBA" id="ARBA00023139"/>
    </source>
</evidence>
<keyword evidence="4" id="KW-0732">Signal</keyword>
<dbReference type="InterPro" id="IPR046953">
    <property type="entry name" value="Spore_GerAC-like_C"/>
</dbReference>
<dbReference type="PANTHER" id="PTHR35789">
    <property type="entry name" value="SPORE GERMINATION PROTEIN B3"/>
    <property type="match status" value="1"/>
</dbReference>
<comment type="caution">
    <text evidence="10">The sequence shown here is derived from an EMBL/GenBank/DDBJ whole genome shotgun (WGS) entry which is preliminary data.</text>
</comment>
<evidence type="ECO:0000259" key="9">
    <source>
        <dbReference type="Pfam" id="PF25198"/>
    </source>
</evidence>
<keyword evidence="6" id="KW-0564">Palmitate</keyword>
<reference evidence="10 11" key="1">
    <citation type="submission" date="2023-05" db="EMBL/GenBank/DDBJ databases">
        <title>Draft genome of Paenibacillus sp. CCS26.</title>
        <authorList>
            <person name="Akita H."/>
            <person name="Shinto Y."/>
            <person name="Kimura Z."/>
        </authorList>
    </citation>
    <scope>NUCLEOTIDE SEQUENCE [LARGE SCALE GENOMIC DNA]</scope>
    <source>
        <strain evidence="10 11">CCS26</strain>
    </source>
</reference>
<evidence type="ECO:0000259" key="8">
    <source>
        <dbReference type="Pfam" id="PF05504"/>
    </source>
</evidence>
<evidence type="ECO:0000256" key="1">
    <source>
        <dbReference type="ARBA" id="ARBA00004635"/>
    </source>
</evidence>
<sequence length="391" mass="44153">MTIPANLRGYVKSVKATIAICIMLVTGGCWDEVNLQDVSYISAIGVDYVDDKFVVYAQMISFGVIAKQEGGAPPPGNPIWIGKHEGNTNLAAVFNLMDSSQYKLSLNHLKSVVIHERAFKEMKQIIDSLNRLSSTRFNSFIFGTKTDINELFTMDMLFNKTPLTTPLYAPQIENNQNSYVEPMTLQSFVRDALEPAMSVKLPSLSILPDEWENNKKKLNFLTIDGVFLFNEKKPSGYVSRAKSEGLIWIGKAFKRSLIPIQVEDKRASVVVDSANSKVKVSMDNNNPQFVLKVNLTGHLIEASSDISDDQLIEQVEKTVKKQLKDTYARGLALNADIYDLEHQLYRHHNKAWKRLAKENWRPGPKDLAIEVKCKITKESELRTKSELELHT</sequence>
<keyword evidence="11" id="KW-1185">Reference proteome</keyword>
<gene>
    <name evidence="10" type="primary">gerKC_7</name>
    <name evidence="10" type="ORF">PghCCS26_59010</name>
</gene>
<dbReference type="InterPro" id="IPR057336">
    <property type="entry name" value="GerAC_N"/>
</dbReference>
<organism evidence="10 11">
    <name type="scientific">Paenibacillus glycanilyticus</name>
    <dbReference type="NCBI Taxonomy" id="126569"/>
    <lineage>
        <taxon>Bacteria</taxon>
        <taxon>Bacillati</taxon>
        <taxon>Bacillota</taxon>
        <taxon>Bacilli</taxon>
        <taxon>Bacillales</taxon>
        <taxon>Paenibacillaceae</taxon>
        <taxon>Paenibacillus</taxon>
    </lineage>
</organism>
<dbReference type="InterPro" id="IPR038501">
    <property type="entry name" value="Spore_GerAC_C_sf"/>
</dbReference>
<dbReference type="NCBIfam" id="TIGR02887">
    <property type="entry name" value="spore_ger_x_C"/>
    <property type="match status" value="1"/>
</dbReference>
<keyword evidence="7" id="KW-0449">Lipoprotein</keyword>
<evidence type="ECO:0000256" key="4">
    <source>
        <dbReference type="ARBA" id="ARBA00022729"/>
    </source>
</evidence>
<dbReference type="Gene3D" id="3.30.300.210">
    <property type="entry name" value="Nutrient germinant receptor protein C, domain 3"/>
    <property type="match status" value="1"/>
</dbReference>
<dbReference type="InterPro" id="IPR008844">
    <property type="entry name" value="Spore_GerAC-like"/>
</dbReference>
<comment type="similarity">
    <text evidence="2">Belongs to the GerABKC lipoprotein family.</text>
</comment>
<dbReference type="PANTHER" id="PTHR35789:SF1">
    <property type="entry name" value="SPORE GERMINATION PROTEIN B3"/>
    <property type="match status" value="1"/>
</dbReference>
<dbReference type="Pfam" id="PF05504">
    <property type="entry name" value="Spore_GerAC"/>
    <property type="match status" value="1"/>
</dbReference>
<protein>
    <submittedName>
        <fullName evidence="10">Spore germination protein KC</fullName>
    </submittedName>
</protein>
<proteinExistence type="inferred from homology"/>
<feature type="domain" description="Spore germination GerAC-like C-terminal" evidence="8">
    <location>
        <begin position="224"/>
        <end position="376"/>
    </location>
</feature>
<name>A0ABQ6NUK3_9BACL</name>
<evidence type="ECO:0000256" key="3">
    <source>
        <dbReference type="ARBA" id="ARBA00022544"/>
    </source>
</evidence>
<feature type="domain" description="Spore germination protein N-terminal" evidence="9">
    <location>
        <begin position="31"/>
        <end position="205"/>
    </location>
</feature>
<evidence type="ECO:0000256" key="7">
    <source>
        <dbReference type="ARBA" id="ARBA00023288"/>
    </source>
</evidence>
<keyword evidence="5" id="KW-0472">Membrane</keyword>
<evidence type="ECO:0000313" key="11">
    <source>
        <dbReference type="Proteomes" id="UP001285921"/>
    </source>
</evidence>
<dbReference type="Proteomes" id="UP001285921">
    <property type="component" value="Unassembled WGS sequence"/>
</dbReference>
<evidence type="ECO:0000313" key="10">
    <source>
        <dbReference type="EMBL" id="GMK48771.1"/>
    </source>
</evidence>
<comment type="subcellular location">
    <subcellularLocation>
        <location evidence="1">Membrane</location>
        <topology evidence="1">Lipid-anchor</topology>
    </subcellularLocation>
</comment>
<evidence type="ECO:0000256" key="5">
    <source>
        <dbReference type="ARBA" id="ARBA00023136"/>
    </source>
</evidence>
<accession>A0ABQ6NUK3</accession>
<dbReference type="EMBL" id="BTCL01000035">
    <property type="protein sequence ID" value="GMK48771.1"/>
    <property type="molecule type" value="Genomic_DNA"/>
</dbReference>
<dbReference type="RefSeq" id="WP_317982251.1">
    <property type="nucleotide sequence ID" value="NZ_BTCL01000035.1"/>
</dbReference>
<dbReference type="Pfam" id="PF25198">
    <property type="entry name" value="Spore_GerAC_N"/>
    <property type="match status" value="1"/>
</dbReference>
<keyword evidence="3" id="KW-0309">Germination</keyword>
<evidence type="ECO:0000256" key="2">
    <source>
        <dbReference type="ARBA" id="ARBA00007886"/>
    </source>
</evidence>